<evidence type="ECO:0000256" key="3">
    <source>
        <dbReference type="ARBA" id="ARBA00020975"/>
    </source>
</evidence>
<dbReference type="Gene3D" id="1.20.58.1970">
    <property type="match status" value="1"/>
</dbReference>
<dbReference type="PANTHER" id="PTHR24016">
    <property type="entry name" value="CONSERVED OLIGOMERIC GOLGI COMPLEX SUBUNIT 4"/>
    <property type="match status" value="1"/>
</dbReference>
<evidence type="ECO:0000313" key="11">
    <source>
        <dbReference type="EMBL" id="EMG50659.1"/>
    </source>
</evidence>
<feature type="compositionally biased region" description="Basic and acidic residues" evidence="9">
    <location>
        <begin position="832"/>
        <end position="846"/>
    </location>
</feature>
<dbReference type="Pfam" id="PF20662">
    <property type="entry name" value="COG4_C"/>
    <property type="match status" value="1"/>
</dbReference>
<feature type="domain" description="COG4 transport protein middle alpha-helical bundle" evidence="10">
    <location>
        <begin position="193"/>
        <end position="535"/>
    </location>
</feature>
<accession>M3K748</accession>
<sequence length="885" mass="101291">MNDRPNTKHSHSLGSLNSNHVEETTNELISKYQSSSTPNDLYNLIDQIDSTMSNIDNNLNNYTTLNSKKLQQDITNIELMRTSKLSTTISNTNKLTNIFSGANDLGHKLTFKIKSLDEEIGNVNKTLEYVNNIQLLKNNINQANYAIEHKNWELAARCIHTINSKIPSELISGKFASVVIPSTDIPELPTVAISNWIDKLTIVFKEQFNQAAKAKNVEQLTKFFQLFPLINQEEVGLNCYSKFICDIINETSKTLMTGLESAHDLKPGIFSSIVLQLFESISMMLSQHGPLIKKYYSDTYPSALSYVINKIQREIDLQVGIIADTFYDLRRLDKYFQDIQLYTFPVLSKRLAELKEHAVQEQDSYRNSFDTSDDLLPIRSIGDLIQELSSIFENWTLYCKFITIKYLHDPVTKDDVLMLPELIRKSTFTRKINEKLLPAFEKLYKFYFRRSLEKAITIEELPSLEQYLLLSNEKSISPDQVPASSVIEDLTLVLNSSLRSVVQSGIPSSVKSFINESFTIIQQDLINGFFIKNLNDNQPRYNQILSLVNPNESINRASTPISRTGTPDPLSATGATGFLKGASSALGSVVSGSSVIVGGLQTAPNNPKLLNFVIYLNTVAMAQEYFVKIFENIKKDHYLRSYYPFGKDSEKIDNILQHDFLDPFASISNKIISESLINLYNQSIKNRLLVLVNDFFSEVQTNNNESNYVIYTASNINDPSVLVKFTSNWQSLTKPYYQTLHKTIWNKVLRLIVVNLTNLLEKKLLFILNRLKINELGSIKLEKDVSYLINEICQDNYYLREKFVRLTQIVLLVGMDDEEYEDSNQPVTKIPKIKEQKVNEKDSKEEGQEDQQQQDEEEEEEEEDTGGINWVLTPQERNQIRQYRI</sequence>
<dbReference type="GO" id="GO:0000139">
    <property type="term" value="C:Golgi membrane"/>
    <property type="evidence" value="ECO:0007669"/>
    <property type="project" value="UniProtKB-SubCell"/>
</dbReference>
<dbReference type="Proteomes" id="UP000011777">
    <property type="component" value="Unassembled WGS sequence"/>
</dbReference>
<dbReference type="eggNOG" id="KOG0412">
    <property type="taxonomic scope" value="Eukaryota"/>
</dbReference>
<gene>
    <name evidence="11" type="ORF">G210_1837</name>
</gene>
<dbReference type="AlphaFoldDB" id="M3K748"/>
<protein>
    <recommendedName>
        <fullName evidence="3">Conserved oligomeric Golgi complex subunit 4</fullName>
    </recommendedName>
    <alternativeName>
        <fullName evidence="8">Component of oligomeric Golgi complex 4</fullName>
    </alternativeName>
</protein>
<dbReference type="OrthoDB" id="47059at2759"/>
<keyword evidence="5" id="KW-0653">Protein transport</keyword>
<organism evidence="11 12">
    <name type="scientific">Candida maltosa (strain Xu316)</name>
    <name type="common">Yeast</name>
    <dbReference type="NCBI Taxonomy" id="1245528"/>
    <lineage>
        <taxon>Eukaryota</taxon>
        <taxon>Fungi</taxon>
        <taxon>Dikarya</taxon>
        <taxon>Ascomycota</taxon>
        <taxon>Saccharomycotina</taxon>
        <taxon>Pichiomycetes</taxon>
        <taxon>Debaryomycetaceae</taxon>
        <taxon>Candida/Lodderomyces clade</taxon>
        <taxon>Candida</taxon>
    </lineage>
</organism>
<evidence type="ECO:0000256" key="4">
    <source>
        <dbReference type="ARBA" id="ARBA00022448"/>
    </source>
</evidence>
<dbReference type="Pfam" id="PF20663">
    <property type="entry name" value="COG4_N"/>
    <property type="match status" value="1"/>
</dbReference>
<dbReference type="InterPro" id="IPR048680">
    <property type="entry name" value="COG4_N"/>
</dbReference>
<dbReference type="Pfam" id="PF08318">
    <property type="entry name" value="COG4_m"/>
    <property type="match status" value="1"/>
</dbReference>
<name>M3K748_CANMX</name>
<keyword evidence="12" id="KW-1185">Reference proteome</keyword>
<comment type="subcellular location">
    <subcellularLocation>
        <location evidence="1">Golgi apparatus membrane</location>
        <topology evidence="1">Peripheral membrane protein</topology>
    </subcellularLocation>
</comment>
<keyword evidence="7" id="KW-0472">Membrane</keyword>
<dbReference type="HOGENOM" id="CLU_014853_3_0_1"/>
<evidence type="ECO:0000256" key="2">
    <source>
        <dbReference type="ARBA" id="ARBA00009215"/>
    </source>
</evidence>
<feature type="region of interest" description="Disordered" evidence="9">
    <location>
        <begin position="1"/>
        <end position="20"/>
    </location>
</feature>
<feature type="compositionally biased region" description="Acidic residues" evidence="9">
    <location>
        <begin position="847"/>
        <end position="865"/>
    </location>
</feature>
<feature type="region of interest" description="Disordered" evidence="9">
    <location>
        <begin position="822"/>
        <end position="885"/>
    </location>
</feature>
<evidence type="ECO:0000256" key="5">
    <source>
        <dbReference type="ARBA" id="ARBA00022927"/>
    </source>
</evidence>
<comment type="similarity">
    <text evidence="2">Belongs to the COG4 family.</text>
</comment>
<dbReference type="SMART" id="SM00762">
    <property type="entry name" value="Cog4"/>
    <property type="match status" value="1"/>
</dbReference>
<dbReference type="EMBL" id="AOGT01000161">
    <property type="protein sequence ID" value="EMG50659.1"/>
    <property type="molecule type" value="Genomic_DNA"/>
</dbReference>
<dbReference type="InterPro" id="IPR048682">
    <property type="entry name" value="COG4"/>
</dbReference>
<evidence type="ECO:0000256" key="9">
    <source>
        <dbReference type="SAM" id="MobiDB-lite"/>
    </source>
</evidence>
<dbReference type="OMA" id="RASECQQ"/>
<keyword evidence="6" id="KW-0333">Golgi apparatus</keyword>
<proteinExistence type="inferred from homology"/>
<evidence type="ECO:0000313" key="12">
    <source>
        <dbReference type="Proteomes" id="UP000011777"/>
    </source>
</evidence>
<dbReference type="InterPro" id="IPR048684">
    <property type="entry name" value="COG4_C"/>
</dbReference>
<evidence type="ECO:0000256" key="8">
    <source>
        <dbReference type="ARBA" id="ARBA00031340"/>
    </source>
</evidence>
<evidence type="ECO:0000256" key="6">
    <source>
        <dbReference type="ARBA" id="ARBA00023034"/>
    </source>
</evidence>
<dbReference type="STRING" id="1245528.M3K748"/>
<dbReference type="GO" id="GO:0015031">
    <property type="term" value="P:protein transport"/>
    <property type="evidence" value="ECO:0007669"/>
    <property type="project" value="UniProtKB-KW"/>
</dbReference>
<dbReference type="InterPro" id="IPR013167">
    <property type="entry name" value="COG4_M"/>
</dbReference>
<evidence type="ECO:0000256" key="7">
    <source>
        <dbReference type="ARBA" id="ARBA00023136"/>
    </source>
</evidence>
<comment type="caution">
    <text evidence="11">The sequence shown here is derived from an EMBL/GenBank/DDBJ whole genome shotgun (WGS) entry which is preliminary data.</text>
</comment>
<evidence type="ECO:0000259" key="10">
    <source>
        <dbReference type="SMART" id="SM00762"/>
    </source>
</evidence>
<feature type="compositionally biased region" description="Polar residues" evidence="9">
    <location>
        <begin position="875"/>
        <end position="885"/>
    </location>
</feature>
<dbReference type="PANTHER" id="PTHR24016:SF0">
    <property type="entry name" value="CONSERVED OLIGOMERIC GOLGI COMPLEX SUBUNIT 4"/>
    <property type="match status" value="1"/>
</dbReference>
<keyword evidence="4" id="KW-0813">Transport</keyword>
<evidence type="ECO:0000256" key="1">
    <source>
        <dbReference type="ARBA" id="ARBA00004395"/>
    </source>
</evidence>
<reference evidence="11 12" key="1">
    <citation type="submission" date="2013-02" db="EMBL/GenBank/DDBJ databases">
        <title>Genome sequence of Candida maltosa Xu316, a potential industrial strain for xylitol and ethanol production.</title>
        <authorList>
            <person name="Yu J."/>
            <person name="Wang Q."/>
            <person name="Geng X."/>
            <person name="Bao W."/>
            <person name="He P."/>
            <person name="Cai J."/>
        </authorList>
    </citation>
    <scope>NUCLEOTIDE SEQUENCE [LARGE SCALE GENOMIC DNA]</scope>
    <source>
        <strain evidence="12">Xu316</strain>
    </source>
</reference>